<reference evidence="1 2" key="1">
    <citation type="journal article" date="2022" name="Plant J.">
        <title>Chromosome-level genome of Camellia lanceoleosa provides a valuable resource for understanding genome evolution and self-incompatibility.</title>
        <authorList>
            <person name="Gong W."/>
            <person name="Xiao S."/>
            <person name="Wang L."/>
            <person name="Liao Z."/>
            <person name="Chang Y."/>
            <person name="Mo W."/>
            <person name="Hu G."/>
            <person name="Li W."/>
            <person name="Zhao G."/>
            <person name="Zhu H."/>
            <person name="Hu X."/>
            <person name="Ji K."/>
            <person name="Xiang X."/>
            <person name="Song Q."/>
            <person name="Yuan D."/>
            <person name="Jin S."/>
            <person name="Zhang L."/>
        </authorList>
    </citation>
    <scope>NUCLEOTIDE SEQUENCE [LARGE SCALE GENOMIC DNA]</scope>
    <source>
        <strain evidence="1">SQ_2022a</strain>
    </source>
</reference>
<comment type="caution">
    <text evidence="1">The sequence shown here is derived from an EMBL/GenBank/DDBJ whole genome shotgun (WGS) entry which is preliminary data.</text>
</comment>
<name>A0ACC0HYQ0_9ERIC</name>
<gene>
    <name evidence="1" type="ORF">LOK49_LG04G03666</name>
</gene>
<accession>A0ACC0HYQ0</accession>
<evidence type="ECO:0000313" key="1">
    <source>
        <dbReference type="EMBL" id="KAI8017833.1"/>
    </source>
</evidence>
<keyword evidence="2" id="KW-1185">Reference proteome</keyword>
<dbReference type="Proteomes" id="UP001060215">
    <property type="component" value="Chromosome 2"/>
</dbReference>
<protein>
    <submittedName>
        <fullName evidence="1">Uncharacterized protein</fullName>
    </submittedName>
</protein>
<proteinExistence type="predicted"/>
<evidence type="ECO:0000313" key="2">
    <source>
        <dbReference type="Proteomes" id="UP001060215"/>
    </source>
</evidence>
<sequence length="112" mass="11930">MKPFQNPNDPTGSSLTKPSLLPNSSSSSSPNPNPVIISGICFLLPSPFSNFHPGPPPRFPTHFLFFSFFFPEPQTPPTHHPRSLEECEGEEADDSAGTATDGHAVSDQPGGA</sequence>
<dbReference type="EMBL" id="CM045759">
    <property type="protein sequence ID" value="KAI8017833.1"/>
    <property type="molecule type" value="Genomic_DNA"/>
</dbReference>
<organism evidence="1 2">
    <name type="scientific">Camellia lanceoleosa</name>
    <dbReference type="NCBI Taxonomy" id="1840588"/>
    <lineage>
        <taxon>Eukaryota</taxon>
        <taxon>Viridiplantae</taxon>
        <taxon>Streptophyta</taxon>
        <taxon>Embryophyta</taxon>
        <taxon>Tracheophyta</taxon>
        <taxon>Spermatophyta</taxon>
        <taxon>Magnoliopsida</taxon>
        <taxon>eudicotyledons</taxon>
        <taxon>Gunneridae</taxon>
        <taxon>Pentapetalae</taxon>
        <taxon>asterids</taxon>
        <taxon>Ericales</taxon>
        <taxon>Theaceae</taxon>
        <taxon>Camellia</taxon>
    </lineage>
</organism>